<dbReference type="Proteomes" id="UP001231616">
    <property type="component" value="Unassembled WGS sequence"/>
</dbReference>
<gene>
    <name evidence="6 10" type="primary">minC</name>
    <name evidence="10" type="ORF">Q3O60_00480</name>
</gene>
<dbReference type="NCBIfam" id="TIGR01222">
    <property type="entry name" value="minC"/>
    <property type="match status" value="1"/>
</dbReference>
<dbReference type="HAMAP" id="MF_00267">
    <property type="entry name" value="MinC"/>
    <property type="match status" value="1"/>
</dbReference>
<reference evidence="10 11" key="1">
    <citation type="submission" date="2023-08" db="EMBL/GenBank/DDBJ databases">
        <authorList>
            <person name="Joshi A."/>
            <person name="Thite S."/>
        </authorList>
    </citation>
    <scope>NUCLEOTIDE SEQUENCE [LARGE SCALE GENOMIC DNA]</scope>
    <source>
        <strain evidence="10 11">AC40</strain>
    </source>
</reference>
<dbReference type="Gene3D" id="2.160.20.70">
    <property type="match status" value="1"/>
</dbReference>
<dbReference type="Pfam" id="PF03775">
    <property type="entry name" value="MinC_C"/>
    <property type="match status" value="1"/>
</dbReference>
<dbReference type="PANTHER" id="PTHR34108:SF1">
    <property type="entry name" value="SEPTUM SITE-DETERMINING PROTEIN MINC"/>
    <property type="match status" value="1"/>
</dbReference>
<comment type="function">
    <text evidence="5 6">Cell division inhibitor that blocks the formation of polar Z ring septums. Rapidly oscillates between the poles of the cell to destabilize FtsZ filaments that have formed before they mature into polar Z rings. Prevents FtsZ polymerization.</text>
</comment>
<dbReference type="RefSeq" id="WP_305891941.1">
    <property type="nucleotide sequence ID" value="NZ_JAUZVZ010000001.1"/>
</dbReference>
<feature type="domain" description="Septum formation inhibitor MinC C-terminal" evidence="8">
    <location>
        <begin position="133"/>
        <end position="232"/>
    </location>
</feature>
<evidence type="ECO:0000256" key="3">
    <source>
        <dbReference type="ARBA" id="ARBA00023210"/>
    </source>
</evidence>
<name>A0ABT9GUE1_9GAMM</name>
<evidence type="ECO:0000256" key="4">
    <source>
        <dbReference type="ARBA" id="ARBA00023306"/>
    </source>
</evidence>
<accession>A0ABT9GUE1</accession>
<comment type="subunit">
    <text evidence="6">Interacts with MinD and FtsZ.</text>
</comment>
<sequence length="235" mass="25251">MSEPFFELKGSLFPLSVIHSTDLSEAAIRAALEQKLSQAPAFFHQAAMVIQLTPEHDAIDFIALKHLFQELKLVLVGVSGASPEQKALAQQAGLASLRLGQNSKPSPSQPQTTESTSSSEVRVEEVPMQTKLVEQNIRSGQQIYAKGADLIICGAVGAGAEVIADGNIHIYGSLRGKAIAGAAGDSSKRIYCQNLQAELVSIAGHYWLSESLQGDYWTKQCCIQMQGDSIAIRDL</sequence>
<dbReference type="InterPro" id="IPR005526">
    <property type="entry name" value="Septum_form_inhib_MinC_C"/>
</dbReference>
<keyword evidence="4 6" id="KW-0131">Cell cycle</keyword>
<keyword evidence="2 6" id="KW-0132">Cell division</keyword>
<dbReference type="Gene3D" id="3.30.70.260">
    <property type="match status" value="1"/>
</dbReference>
<evidence type="ECO:0000313" key="10">
    <source>
        <dbReference type="EMBL" id="MDP4534672.1"/>
    </source>
</evidence>
<evidence type="ECO:0000256" key="2">
    <source>
        <dbReference type="ARBA" id="ARBA00022618"/>
    </source>
</evidence>
<keyword evidence="3 6" id="KW-0717">Septation</keyword>
<protein>
    <recommendedName>
        <fullName evidence="6">Probable septum site-determining protein MinC</fullName>
    </recommendedName>
</protein>
<dbReference type="PANTHER" id="PTHR34108">
    <property type="entry name" value="SEPTUM SITE-DETERMINING PROTEIN MINC"/>
    <property type="match status" value="1"/>
</dbReference>
<evidence type="ECO:0000256" key="6">
    <source>
        <dbReference type="HAMAP-Rule" id="MF_00267"/>
    </source>
</evidence>
<evidence type="ECO:0000256" key="5">
    <source>
        <dbReference type="ARBA" id="ARBA00025606"/>
    </source>
</evidence>
<proteinExistence type="inferred from homology"/>
<evidence type="ECO:0000259" key="9">
    <source>
        <dbReference type="Pfam" id="PF05209"/>
    </source>
</evidence>
<comment type="caution">
    <text evidence="10">The sequence shown here is derived from an EMBL/GenBank/DDBJ whole genome shotgun (WGS) entry which is preliminary data.</text>
</comment>
<evidence type="ECO:0000313" key="11">
    <source>
        <dbReference type="Proteomes" id="UP001231616"/>
    </source>
</evidence>
<dbReference type="InterPro" id="IPR013033">
    <property type="entry name" value="MinC"/>
</dbReference>
<evidence type="ECO:0000256" key="1">
    <source>
        <dbReference type="ARBA" id="ARBA00006291"/>
    </source>
</evidence>
<feature type="region of interest" description="Disordered" evidence="7">
    <location>
        <begin position="99"/>
        <end position="124"/>
    </location>
</feature>
<feature type="compositionally biased region" description="Low complexity" evidence="7">
    <location>
        <begin position="105"/>
        <end position="120"/>
    </location>
</feature>
<dbReference type="EMBL" id="JAUZVZ010000001">
    <property type="protein sequence ID" value="MDP4534672.1"/>
    <property type="molecule type" value="Genomic_DNA"/>
</dbReference>
<comment type="similarity">
    <text evidence="1 6">Belongs to the MinC family.</text>
</comment>
<dbReference type="InterPro" id="IPR007874">
    <property type="entry name" value="MinC_N"/>
</dbReference>
<dbReference type="InterPro" id="IPR036145">
    <property type="entry name" value="MinC_C_sf"/>
</dbReference>
<keyword evidence="11" id="KW-1185">Reference proteome</keyword>
<feature type="domain" description="Septum formation inhibitor MinC N-terminal" evidence="9">
    <location>
        <begin position="6"/>
        <end position="74"/>
    </location>
</feature>
<organism evidence="10 11">
    <name type="scientific">Alkalimonas collagenimarina</name>
    <dbReference type="NCBI Taxonomy" id="400390"/>
    <lineage>
        <taxon>Bacteria</taxon>
        <taxon>Pseudomonadati</taxon>
        <taxon>Pseudomonadota</taxon>
        <taxon>Gammaproteobacteria</taxon>
        <taxon>Alkalimonas</taxon>
    </lineage>
</organism>
<evidence type="ECO:0000259" key="8">
    <source>
        <dbReference type="Pfam" id="PF03775"/>
    </source>
</evidence>
<dbReference type="InterPro" id="IPR016098">
    <property type="entry name" value="CAP/MinC_C"/>
</dbReference>
<evidence type="ECO:0000256" key="7">
    <source>
        <dbReference type="SAM" id="MobiDB-lite"/>
    </source>
</evidence>
<dbReference type="SUPFAM" id="SSF63848">
    <property type="entry name" value="Cell-division inhibitor MinC, C-terminal domain"/>
    <property type="match status" value="1"/>
</dbReference>
<dbReference type="Pfam" id="PF05209">
    <property type="entry name" value="MinC_N"/>
    <property type="match status" value="1"/>
</dbReference>